<gene>
    <name evidence="1" type="ORF">SUZIE_116085</name>
</gene>
<name>A0AA41SUP3_SCICA</name>
<evidence type="ECO:0000313" key="1">
    <source>
        <dbReference type="EMBL" id="MBZ3872072.1"/>
    </source>
</evidence>
<evidence type="ECO:0000313" key="2">
    <source>
        <dbReference type="Proteomes" id="UP001166674"/>
    </source>
</evidence>
<dbReference type="PANTHER" id="PTHR36462">
    <property type="entry name" value="CHROMOSOME 12 OPEN READING FRAME 71"/>
    <property type="match status" value="1"/>
</dbReference>
<dbReference type="Pfam" id="PF15480">
    <property type="entry name" value="DUF4640"/>
    <property type="match status" value="1"/>
</dbReference>
<accession>A0AA41SUP3</accession>
<comment type="caution">
    <text evidence="1">The sequence shown here is derived from an EMBL/GenBank/DDBJ whole genome shotgun (WGS) entry which is preliminary data.</text>
</comment>
<dbReference type="PANTHER" id="PTHR36462:SF1">
    <property type="entry name" value="CHROMOSOME 12 OPEN READING FRAME 71"/>
    <property type="match status" value="1"/>
</dbReference>
<keyword evidence="2" id="KW-1185">Reference proteome</keyword>
<reference evidence="1" key="1">
    <citation type="submission" date="2020-03" db="EMBL/GenBank/DDBJ databases">
        <title>Studies in the Genomics of Life Span.</title>
        <authorList>
            <person name="Glass D."/>
        </authorList>
    </citation>
    <scope>NUCLEOTIDE SEQUENCE</scope>
    <source>
        <strain evidence="1">SUZIE</strain>
        <tissue evidence="1">Muscle</tissue>
    </source>
</reference>
<organism evidence="1 2">
    <name type="scientific">Sciurus carolinensis</name>
    <name type="common">Eastern gray squirrel</name>
    <dbReference type="NCBI Taxonomy" id="30640"/>
    <lineage>
        <taxon>Eukaryota</taxon>
        <taxon>Metazoa</taxon>
        <taxon>Chordata</taxon>
        <taxon>Craniata</taxon>
        <taxon>Vertebrata</taxon>
        <taxon>Euteleostomi</taxon>
        <taxon>Mammalia</taxon>
        <taxon>Eutheria</taxon>
        <taxon>Euarchontoglires</taxon>
        <taxon>Glires</taxon>
        <taxon>Rodentia</taxon>
        <taxon>Sciuromorpha</taxon>
        <taxon>Sciuridae</taxon>
        <taxon>Sciurinae</taxon>
        <taxon>Sciurini</taxon>
        <taxon>Sciurus</taxon>
    </lineage>
</organism>
<dbReference type="AlphaFoldDB" id="A0AA41SUP3"/>
<dbReference type="Proteomes" id="UP001166674">
    <property type="component" value="Unassembled WGS sequence"/>
</dbReference>
<dbReference type="InterPro" id="IPR027908">
    <property type="entry name" value="DUF4640"/>
</dbReference>
<proteinExistence type="predicted"/>
<protein>
    <submittedName>
        <fullName evidence="1">Uncharacterized protein</fullName>
    </submittedName>
</protein>
<dbReference type="EMBL" id="JAATJV010182300">
    <property type="protein sequence ID" value="MBZ3872072.1"/>
    <property type="molecule type" value="Genomic_DNA"/>
</dbReference>
<sequence>MEDSSYNCNCTDQQQCLSKSKSNPSLAIGSFLDEDSIDWKYMTSSEDSNSECSSCHFLRPAQESRENEGRMPFGRREQIQHDPEKLCEPPILQAVEALGSCHQEDSRATLDLSADYQRMRRINQNLGKLGKPIKNVVVLHSVLLFHHITRTQV</sequence>